<comment type="caution">
    <text evidence="9">The sequence shown here is derived from an EMBL/GenBank/DDBJ whole genome shotgun (WGS) entry which is preliminary data.</text>
</comment>
<evidence type="ECO:0000259" key="8">
    <source>
        <dbReference type="PROSITE" id="PS50850"/>
    </source>
</evidence>
<feature type="domain" description="Major facilitator superfamily (MFS) profile" evidence="8">
    <location>
        <begin position="215"/>
        <end position="413"/>
    </location>
</feature>
<keyword evidence="10" id="KW-1185">Reference proteome</keyword>
<evidence type="ECO:0000256" key="4">
    <source>
        <dbReference type="ARBA" id="ARBA00022692"/>
    </source>
</evidence>
<dbReference type="SUPFAM" id="SSF103473">
    <property type="entry name" value="MFS general substrate transporter"/>
    <property type="match status" value="1"/>
</dbReference>
<dbReference type="InterPro" id="IPR036259">
    <property type="entry name" value="MFS_trans_sf"/>
</dbReference>
<dbReference type="PROSITE" id="PS50850">
    <property type="entry name" value="MFS"/>
    <property type="match status" value="2"/>
</dbReference>
<evidence type="ECO:0000256" key="5">
    <source>
        <dbReference type="ARBA" id="ARBA00022989"/>
    </source>
</evidence>
<feature type="transmembrane region" description="Helical" evidence="7">
    <location>
        <begin position="145"/>
        <end position="167"/>
    </location>
</feature>
<evidence type="ECO:0000256" key="2">
    <source>
        <dbReference type="ARBA" id="ARBA00022448"/>
    </source>
</evidence>
<evidence type="ECO:0000313" key="9">
    <source>
        <dbReference type="EMBL" id="KTC74251.1"/>
    </source>
</evidence>
<keyword evidence="6 7" id="KW-0472">Membrane</keyword>
<dbReference type="CDD" id="cd06173">
    <property type="entry name" value="MFS_MefA_like"/>
    <property type="match status" value="1"/>
</dbReference>
<dbReference type="Gene3D" id="1.20.1250.20">
    <property type="entry name" value="MFS general substrate transporter like domains"/>
    <property type="match status" value="1"/>
</dbReference>
<evidence type="ECO:0000313" key="10">
    <source>
        <dbReference type="Proteomes" id="UP000054695"/>
    </source>
</evidence>
<proteinExistence type="predicted"/>
<comment type="subcellular location">
    <subcellularLocation>
        <location evidence="1">Cell membrane</location>
        <topology evidence="1">Multi-pass membrane protein</topology>
    </subcellularLocation>
</comment>
<dbReference type="RefSeq" id="WP_058459333.1">
    <property type="nucleotide sequence ID" value="NZ_CAAAIY010000001.1"/>
</dbReference>
<dbReference type="InterPro" id="IPR020846">
    <property type="entry name" value="MFS_dom"/>
</dbReference>
<name>A0A0W0RT68_LEGBO</name>
<accession>A0A0W0RT68</accession>
<organism evidence="9 10">
    <name type="scientific">Legionella bozemanae</name>
    <name type="common">Fluoribacter bozemanae</name>
    <dbReference type="NCBI Taxonomy" id="447"/>
    <lineage>
        <taxon>Bacteria</taxon>
        <taxon>Pseudomonadati</taxon>
        <taxon>Pseudomonadota</taxon>
        <taxon>Gammaproteobacteria</taxon>
        <taxon>Legionellales</taxon>
        <taxon>Legionellaceae</taxon>
        <taxon>Legionella</taxon>
    </lineage>
</organism>
<feature type="transmembrane region" description="Helical" evidence="7">
    <location>
        <begin position="259"/>
        <end position="279"/>
    </location>
</feature>
<feature type="transmembrane region" description="Helical" evidence="7">
    <location>
        <begin position="20"/>
        <end position="42"/>
    </location>
</feature>
<feature type="domain" description="Major facilitator superfamily (MFS) profile" evidence="8">
    <location>
        <begin position="1"/>
        <end position="198"/>
    </location>
</feature>
<keyword evidence="3" id="KW-1003">Cell membrane</keyword>
<feature type="transmembrane region" description="Helical" evidence="7">
    <location>
        <begin position="107"/>
        <end position="124"/>
    </location>
</feature>
<dbReference type="PANTHER" id="PTHR23513">
    <property type="entry name" value="INTEGRAL MEMBRANE EFFLUX PROTEIN-RELATED"/>
    <property type="match status" value="1"/>
</dbReference>
<keyword evidence="2" id="KW-0813">Transport</keyword>
<keyword evidence="5 7" id="KW-1133">Transmembrane helix</keyword>
<evidence type="ECO:0000256" key="3">
    <source>
        <dbReference type="ARBA" id="ARBA00022475"/>
    </source>
</evidence>
<reference evidence="9 10" key="1">
    <citation type="submission" date="2015-11" db="EMBL/GenBank/DDBJ databases">
        <title>Genomic analysis of 38 Legionella species identifies large and diverse effector repertoires.</title>
        <authorList>
            <person name="Burstein D."/>
            <person name="Amaro F."/>
            <person name="Zusman T."/>
            <person name="Lifshitz Z."/>
            <person name="Cohen O."/>
            <person name="Gilbert J.A."/>
            <person name="Pupko T."/>
            <person name="Shuman H.A."/>
            <person name="Segal G."/>
        </authorList>
    </citation>
    <scope>NUCLEOTIDE SEQUENCE [LARGE SCALE GENOMIC DNA]</scope>
    <source>
        <strain evidence="9 10">WIGA</strain>
    </source>
</reference>
<dbReference type="InterPro" id="IPR010290">
    <property type="entry name" value="TM_effector"/>
</dbReference>
<feature type="transmembrane region" description="Helical" evidence="7">
    <location>
        <begin position="81"/>
        <end position="101"/>
    </location>
</feature>
<dbReference type="PANTHER" id="PTHR23513:SF9">
    <property type="entry name" value="ENTEROBACTIN EXPORTER ENTS"/>
    <property type="match status" value="1"/>
</dbReference>
<dbReference type="Pfam" id="PF05977">
    <property type="entry name" value="MFS_3"/>
    <property type="match status" value="1"/>
</dbReference>
<dbReference type="GO" id="GO:0022857">
    <property type="term" value="F:transmembrane transporter activity"/>
    <property type="evidence" value="ECO:0007669"/>
    <property type="project" value="InterPro"/>
</dbReference>
<dbReference type="EMBL" id="LNXU01000017">
    <property type="protein sequence ID" value="KTC74251.1"/>
    <property type="molecule type" value="Genomic_DNA"/>
</dbReference>
<dbReference type="OrthoDB" id="7283966at2"/>
<dbReference type="GO" id="GO:0005886">
    <property type="term" value="C:plasma membrane"/>
    <property type="evidence" value="ECO:0007669"/>
    <property type="project" value="UniProtKB-SubCell"/>
</dbReference>
<gene>
    <name evidence="9" type="ORF">Lboz_1691</name>
</gene>
<dbReference type="AlphaFoldDB" id="A0A0W0RT68"/>
<feature type="transmembrane region" description="Helical" evidence="7">
    <location>
        <begin position="48"/>
        <end position="69"/>
    </location>
</feature>
<feature type="transmembrane region" description="Helical" evidence="7">
    <location>
        <begin position="173"/>
        <end position="193"/>
    </location>
</feature>
<dbReference type="Proteomes" id="UP000054695">
    <property type="component" value="Unassembled WGS sequence"/>
</dbReference>
<protein>
    <submittedName>
        <fullName evidence="9">Permease of the major facilitator superfamily protein</fullName>
    </submittedName>
</protein>
<evidence type="ECO:0000256" key="1">
    <source>
        <dbReference type="ARBA" id="ARBA00004651"/>
    </source>
</evidence>
<feature type="transmembrane region" description="Helical" evidence="7">
    <location>
        <begin position="285"/>
        <end position="304"/>
    </location>
</feature>
<dbReference type="PATRIC" id="fig|447.4.peg.1801"/>
<keyword evidence="4 7" id="KW-0812">Transmembrane</keyword>
<feature type="transmembrane region" description="Helical" evidence="7">
    <location>
        <begin position="371"/>
        <end position="395"/>
    </location>
</feature>
<sequence>MSQFLDFSLLKKNRDFRLLYLGQFISFIGTMISSVALPYQIYQITQSTFLVGLLSLVQLLPLLITALIGGVFADRYNRRRLLIISELLLAIGCLILALNSYQTSPSLSLIFIISASMSAINGLHRPAFDSVMQQIVNPRDYKKMGALATFKFSFCMIIAPALSGLIIAQYGIVITYLVDLITFFMSLIALVRIHTIPKPVTQKHPSILSSLKQGVSFAFNRQELIGSYTVDFIAMVFAWPNSLLPAIAQSFGGAKTLGLLYSAPAAGALIISFFSGWTAKINYDGKAIAIASALWGAAIIGFGLSNSLWYVLFFLALAGAFDAISGIFRTTLWNNTIPTEYRGRLAGIEMIGYLSGPKLGDTRAGFIATSFSIPTALISGGVLCIIGVTFCCLALPKFWHYRSHPAENVPDAQ</sequence>
<evidence type="ECO:0000256" key="7">
    <source>
        <dbReference type="SAM" id="Phobius"/>
    </source>
</evidence>
<evidence type="ECO:0000256" key="6">
    <source>
        <dbReference type="ARBA" id="ARBA00023136"/>
    </source>
</evidence>
<dbReference type="STRING" id="447.Lboz_1691"/>